<dbReference type="InterPro" id="IPR029021">
    <property type="entry name" value="Prot-tyrosine_phosphatase-like"/>
</dbReference>
<dbReference type="PROSITE" id="PS00383">
    <property type="entry name" value="TYR_PHOSPHATASE_1"/>
    <property type="match status" value="1"/>
</dbReference>
<dbReference type="AlphaFoldDB" id="A0A8J3NAG2"/>
<keyword evidence="3" id="KW-1185">Reference proteome</keyword>
<dbReference type="SUPFAM" id="SSF52799">
    <property type="entry name" value="(Phosphotyrosine protein) phosphatases II"/>
    <property type="match status" value="1"/>
</dbReference>
<reference evidence="2" key="1">
    <citation type="submission" date="2021-01" db="EMBL/GenBank/DDBJ databases">
        <title>Whole genome shotgun sequence of Actinocatenispora rupis NBRC 107355.</title>
        <authorList>
            <person name="Komaki H."/>
            <person name="Tamura T."/>
        </authorList>
    </citation>
    <scope>NUCLEOTIDE SEQUENCE</scope>
    <source>
        <strain evidence="2">NBRC 107355</strain>
    </source>
</reference>
<dbReference type="InterPro" id="IPR016130">
    <property type="entry name" value="Tyr_Pase_AS"/>
</dbReference>
<protein>
    <recommendedName>
        <fullName evidence="1">Tyrosine specific protein phosphatases domain-containing protein</fullName>
    </recommendedName>
</protein>
<comment type="caution">
    <text evidence="2">The sequence shown here is derived from an EMBL/GenBank/DDBJ whole genome shotgun (WGS) entry which is preliminary data.</text>
</comment>
<accession>A0A8J3NAG2</accession>
<evidence type="ECO:0000313" key="3">
    <source>
        <dbReference type="Proteomes" id="UP000612808"/>
    </source>
</evidence>
<name>A0A8J3NAG2_9ACTN</name>
<organism evidence="2 3">
    <name type="scientific">Actinocatenispora rupis</name>
    <dbReference type="NCBI Taxonomy" id="519421"/>
    <lineage>
        <taxon>Bacteria</taxon>
        <taxon>Bacillati</taxon>
        <taxon>Actinomycetota</taxon>
        <taxon>Actinomycetes</taxon>
        <taxon>Micromonosporales</taxon>
        <taxon>Micromonosporaceae</taxon>
        <taxon>Actinocatenispora</taxon>
    </lineage>
</organism>
<gene>
    <name evidence="2" type="ORF">Aru02nite_32230</name>
</gene>
<dbReference type="Proteomes" id="UP000612808">
    <property type="component" value="Unassembled WGS sequence"/>
</dbReference>
<dbReference type="Gene3D" id="3.90.190.10">
    <property type="entry name" value="Protein tyrosine phosphatase superfamily"/>
    <property type="match status" value="1"/>
</dbReference>
<dbReference type="RefSeq" id="WP_203658302.1">
    <property type="nucleotide sequence ID" value="NZ_BAAAZM010000009.1"/>
</dbReference>
<dbReference type="EMBL" id="BOMB01000017">
    <property type="protein sequence ID" value="GID12334.1"/>
    <property type="molecule type" value="Genomic_DNA"/>
</dbReference>
<dbReference type="PROSITE" id="PS50056">
    <property type="entry name" value="TYR_PHOSPHATASE_2"/>
    <property type="match status" value="1"/>
</dbReference>
<dbReference type="InterPro" id="IPR026893">
    <property type="entry name" value="Tyr/Ser_Pase_IphP-type"/>
</dbReference>
<proteinExistence type="predicted"/>
<evidence type="ECO:0000313" key="2">
    <source>
        <dbReference type="EMBL" id="GID12334.1"/>
    </source>
</evidence>
<dbReference type="InterPro" id="IPR000387">
    <property type="entry name" value="Tyr_Pase_dom"/>
</dbReference>
<evidence type="ECO:0000259" key="1">
    <source>
        <dbReference type="PROSITE" id="PS50056"/>
    </source>
</evidence>
<dbReference type="Pfam" id="PF13350">
    <property type="entry name" value="Y_phosphatase3"/>
    <property type="match status" value="1"/>
</dbReference>
<dbReference type="GO" id="GO:0004721">
    <property type="term" value="F:phosphoprotein phosphatase activity"/>
    <property type="evidence" value="ECO:0007669"/>
    <property type="project" value="InterPro"/>
</dbReference>
<feature type="domain" description="Tyrosine specific protein phosphatases" evidence="1">
    <location>
        <begin position="133"/>
        <end position="158"/>
    </location>
</feature>
<sequence>MTDTGPRRYEGLRWPDCRNVRDVGGLPTVDGRTTRSGRLVRADALDRLNDTGVAAVRAAGTGLVVDLRSPWELPGAAPHPFADDPCFRWIPFIDADRDHERDRASERTRADLYRGSLDRNGRCVAAVVRAIAGAPPGVVVVHCLSGVDRTGMLVALLLDTLGVRRPAIVRDYDRSHDHLDGVDPATVSVPEPGTMADTLRHLDRRWGGSRAYLERHGVTPDQLAALADRLLTP</sequence>